<name>B9SN33_RICCO</name>
<evidence type="ECO:0000256" key="2">
    <source>
        <dbReference type="ARBA" id="ARBA00023136"/>
    </source>
</evidence>
<evidence type="ECO:0000256" key="1">
    <source>
        <dbReference type="ARBA" id="ARBA00004370"/>
    </source>
</evidence>
<evidence type="ECO:0000256" key="3">
    <source>
        <dbReference type="SAM" id="MobiDB-lite"/>
    </source>
</evidence>
<dbReference type="PANTHER" id="PTHR31234">
    <property type="entry name" value="LATE EMBRYOGENESIS ABUNDANT (LEA) HYDROXYPROLINE-RICH GLYCOPROTEIN FAMILY"/>
    <property type="match status" value="1"/>
</dbReference>
<evidence type="ECO:0000313" key="6">
    <source>
        <dbReference type="Proteomes" id="UP000008311"/>
    </source>
</evidence>
<organism evidence="5 6">
    <name type="scientific">Ricinus communis</name>
    <name type="common">Castor bean</name>
    <dbReference type="NCBI Taxonomy" id="3988"/>
    <lineage>
        <taxon>Eukaryota</taxon>
        <taxon>Viridiplantae</taxon>
        <taxon>Streptophyta</taxon>
        <taxon>Embryophyta</taxon>
        <taxon>Tracheophyta</taxon>
        <taxon>Spermatophyta</taxon>
        <taxon>Magnoliopsida</taxon>
        <taxon>eudicotyledons</taxon>
        <taxon>Gunneridae</taxon>
        <taxon>Pentapetalae</taxon>
        <taxon>rosids</taxon>
        <taxon>fabids</taxon>
        <taxon>Malpighiales</taxon>
        <taxon>Euphorbiaceae</taxon>
        <taxon>Acalyphoideae</taxon>
        <taxon>Acalypheae</taxon>
        <taxon>Ricinus</taxon>
    </lineage>
</organism>
<gene>
    <name evidence="5" type="ORF">RCOM_0311780</name>
</gene>
<feature type="region of interest" description="Disordered" evidence="3">
    <location>
        <begin position="1"/>
        <end position="30"/>
    </location>
</feature>
<dbReference type="FunCoup" id="B9SN33">
    <property type="interactions" value="488"/>
</dbReference>
<dbReference type="OrthoDB" id="777167at2759"/>
<feature type="compositionally biased region" description="Low complexity" evidence="3">
    <location>
        <begin position="11"/>
        <end position="30"/>
    </location>
</feature>
<proteinExistence type="predicted"/>
<keyword evidence="4" id="KW-1133">Transmembrane helix</keyword>
<evidence type="ECO:0000313" key="5">
    <source>
        <dbReference type="EMBL" id="EEF34968.1"/>
    </source>
</evidence>
<dbReference type="GO" id="GO:0016020">
    <property type="term" value="C:membrane"/>
    <property type="evidence" value="ECO:0007669"/>
    <property type="project" value="UniProtKB-SubCell"/>
</dbReference>
<dbReference type="PANTHER" id="PTHR31234:SF2">
    <property type="entry name" value="OS05G0199100 PROTEIN"/>
    <property type="match status" value="1"/>
</dbReference>
<keyword evidence="2 4" id="KW-0472">Membrane</keyword>
<keyword evidence="4" id="KW-0812">Transmembrane</keyword>
<dbReference type="STRING" id="3988.B9SN33"/>
<accession>B9SN33</accession>
<protein>
    <submittedName>
        <fullName evidence="5">Uncharacterized protein</fullName>
    </submittedName>
</protein>
<keyword evidence="6" id="KW-1185">Reference proteome</keyword>
<dbReference type="InterPro" id="IPR044839">
    <property type="entry name" value="NDR1-like"/>
</dbReference>
<dbReference type="KEGG" id="rcu:8266959"/>
<dbReference type="InParanoid" id="B9SN33"/>
<dbReference type="Proteomes" id="UP000008311">
    <property type="component" value="Unassembled WGS sequence"/>
</dbReference>
<feature type="transmembrane region" description="Helical" evidence="4">
    <location>
        <begin position="59"/>
        <end position="89"/>
    </location>
</feature>
<dbReference type="eggNOG" id="ENOG502QPUX">
    <property type="taxonomic scope" value="Eukaryota"/>
</dbReference>
<dbReference type="GO" id="GO:0098542">
    <property type="term" value="P:defense response to other organism"/>
    <property type="evidence" value="ECO:0007669"/>
    <property type="project" value="InterPro"/>
</dbReference>
<dbReference type="AlphaFoldDB" id="B9SN33"/>
<sequence length="263" mass="28427">MAERVYPSAKPTTNGTAAAPTTAPTTTNPSFPATKAQLYGASRPAYRPQPQRKRSRRRCFCFCCIWVTIIILTLILLAAIAGAILYVIYRPHRPTFTVSAFKVSSLNLTSTSHLSTNINMNITTKNPNKKLVYIYNPVTISVTTAKDDIVIGNGLLPSFVHGAKNTTLLKGSITSSNTQQLDDASASQLKSDLKSKSGVGLKIGLETKVKLKLEGLKTPKVGIRVTCEGIKATVPSGKTATAASVSNAKCKVDLRIKIWKWTF</sequence>
<reference evidence="6" key="1">
    <citation type="journal article" date="2010" name="Nat. Biotechnol.">
        <title>Draft genome sequence of the oilseed species Ricinus communis.</title>
        <authorList>
            <person name="Chan A.P."/>
            <person name="Crabtree J."/>
            <person name="Zhao Q."/>
            <person name="Lorenzi H."/>
            <person name="Orvis J."/>
            <person name="Puiu D."/>
            <person name="Melake-Berhan A."/>
            <person name="Jones K.M."/>
            <person name="Redman J."/>
            <person name="Chen G."/>
            <person name="Cahoon E.B."/>
            <person name="Gedil M."/>
            <person name="Stanke M."/>
            <person name="Haas B.J."/>
            <person name="Wortman J.R."/>
            <person name="Fraser-Liggett C.M."/>
            <person name="Ravel J."/>
            <person name="Rabinowicz P.D."/>
        </authorList>
    </citation>
    <scope>NUCLEOTIDE SEQUENCE [LARGE SCALE GENOMIC DNA]</scope>
    <source>
        <strain evidence="6">cv. Hale</strain>
    </source>
</reference>
<comment type="subcellular location">
    <subcellularLocation>
        <location evidence="1">Membrane</location>
    </subcellularLocation>
</comment>
<dbReference type="EMBL" id="EQ974042">
    <property type="protein sequence ID" value="EEF34968.1"/>
    <property type="molecule type" value="Genomic_DNA"/>
</dbReference>
<evidence type="ECO:0000256" key="4">
    <source>
        <dbReference type="SAM" id="Phobius"/>
    </source>
</evidence>